<dbReference type="GO" id="GO:0005524">
    <property type="term" value="F:ATP binding"/>
    <property type="evidence" value="ECO:0007669"/>
    <property type="project" value="UniProtKB-UniRule"/>
</dbReference>
<evidence type="ECO:0000313" key="6">
    <source>
        <dbReference type="EMBL" id="OQR92951.1"/>
    </source>
</evidence>
<name>A0A1V9Z4R7_ACHHY</name>
<evidence type="ECO:0000259" key="5">
    <source>
        <dbReference type="PROSITE" id="PS50067"/>
    </source>
</evidence>
<dbReference type="PROSITE" id="PS50067">
    <property type="entry name" value="KINESIN_MOTOR_2"/>
    <property type="match status" value="1"/>
</dbReference>
<dbReference type="InterPro" id="IPR001752">
    <property type="entry name" value="Kinesin_motor_dom"/>
</dbReference>
<dbReference type="InterPro" id="IPR027417">
    <property type="entry name" value="P-loop_NTPase"/>
</dbReference>
<evidence type="ECO:0000256" key="4">
    <source>
        <dbReference type="PROSITE-ProRule" id="PRU00283"/>
    </source>
</evidence>
<dbReference type="OrthoDB" id="3176171at2759"/>
<keyword evidence="1" id="KW-0493">Microtubule</keyword>
<dbReference type="SMART" id="SM00129">
    <property type="entry name" value="KISc"/>
    <property type="match status" value="1"/>
</dbReference>
<dbReference type="PRINTS" id="PR00380">
    <property type="entry name" value="KINESINHEAVY"/>
</dbReference>
<dbReference type="AlphaFoldDB" id="A0A1V9Z4R7"/>
<dbReference type="GO" id="GO:0005874">
    <property type="term" value="C:microtubule"/>
    <property type="evidence" value="ECO:0007669"/>
    <property type="project" value="UniProtKB-KW"/>
</dbReference>
<evidence type="ECO:0000256" key="3">
    <source>
        <dbReference type="ARBA" id="ARBA00023175"/>
    </source>
</evidence>
<keyword evidence="3 4" id="KW-0505">Motor protein</keyword>
<dbReference type="InterPro" id="IPR027640">
    <property type="entry name" value="Kinesin-like_fam"/>
</dbReference>
<keyword evidence="4" id="KW-0067">ATP-binding</keyword>
<protein>
    <submittedName>
        <fullName evidence="6">Kinesin-like protein</fullName>
    </submittedName>
</protein>
<accession>A0A1V9Z4R7</accession>
<feature type="binding site" evidence="4">
    <location>
        <begin position="111"/>
        <end position="118"/>
    </location>
    <ligand>
        <name>ATP</name>
        <dbReference type="ChEBI" id="CHEBI:30616"/>
    </ligand>
</feature>
<dbReference type="STRING" id="1202772.A0A1V9Z4R7"/>
<reference evidence="6 7" key="1">
    <citation type="journal article" date="2014" name="Genome Biol. Evol.">
        <title>The secreted proteins of Achlya hypogyna and Thraustotheca clavata identify the ancestral oomycete secretome and reveal gene acquisitions by horizontal gene transfer.</title>
        <authorList>
            <person name="Misner I."/>
            <person name="Blouin N."/>
            <person name="Leonard G."/>
            <person name="Richards T.A."/>
            <person name="Lane C.E."/>
        </authorList>
    </citation>
    <scope>NUCLEOTIDE SEQUENCE [LARGE SCALE GENOMIC DNA]</scope>
    <source>
        <strain evidence="6 7">ATCC 48635</strain>
    </source>
</reference>
<dbReference type="Gene3D" id="3.40.850.10">
    <property type="entry name" value="Kinesin motor domain"/>
    <property type="match status" value="1"/>
</dbReference>
<evidence type="ECO:0000256" key="1">
    <source>
        <dbReference type="ARBA" id="ARBA00022701"/>
    </source>
</evidence>
<keyword evidence="2" id="KW-0175">Coiled coil</keyword>
<dbReference type="PANTHER" id="PTHR47968">
    <property type="entry name" value="CENTROMERE PROTEIN E"/>
    <property type="match status" value="1"/>
</dbReference>
<evidence type="ECO:0000256" key="2">
    <source>
        <dbReference type="ARBA" id="ARBA00023054"/>
    </source>
</evidence>
<dbReference type="SUPFAM" id="SSF52540">
    <property type="entry name" value="P-loop containing nucleoside triphosphate hydrolases"/>
    <property type="match status" value="1"/>
</dbReference>
<dbReference type="GO" id="GO:0003777">
    <property type="term" value="F:microtubule motor activity"/>
    <property type="evidence" value="ECO:0007669"/>
    <property type="project" value="InterPro"/>
</dbReference>
<evidence type="ECO:0000313" key="7">
    <source>
        <dbReference type="Proteomes" id="UP000243579"/>
    </source>
</evidence>
<dbReference type="PANTHER" id="PTHR47968:SF36">
    <property type="entry name" value="KINESIN HEAVY CHAIN ISOFORM X1"/>
    <property type="match status" value="1"/>
</dbReference>
<dbReference type="Proteomes" id="UP000243579">
    <property type="component" value="Unassembled WGS sequence"/>
</dbReference>
<keyword evidence="7" id="KW-1185">Reference proteome</keyword>
<proteinExistence type="inferred from homology"/>
<dbReference type="InterPro" id="IPR036961">
    <property type="entry name" value="Kinesin_motor_dom_sf"/>
</dbReference>
<dbReference type="GO" id="GO:0008017">
    <property type="term" value="F:microtubule binding"/>
    <property type="evidence" value="ECO:0007669"/>
    <property type="project" value="InterPro"/>
</dbReference>
<organism evidence="6 7">
    <name type="scientific">Achlya hypogyna</name>
    <name type="common">Oomycete</name>
    <name type="synonym">Protoachlya hypogyna</name>
    <dbReference type="NCBI Taxonomy" id="1202772"/>
    <lineage>
        <taxon>Eukaryota</taxon>
        <taxon>Sar</taxon>
        <taxon>Stramenopiles</taxon>
        <taxon>Oomycota</taxon>
        <taxon>Saprolegniomycetes</taxon>
        <taxon>Saprolegniales</taxon>
        <taxon>Achlyaceae</taxon>
        <taxon>Achlya</taxon>
    </lineage>
</organism>
<comment type="caution">
    <text evidence="6">The sequence shown here is derived from an EMBL/GenBank/DDBJ whole genome shotgun (WGS) entry which is preliminary data.</text>
</comment>
<sequence>MATTSVVCERVKVYCRLRPQLVSQESSPEDDSTFVTGGTVAPASGAAVTIPSSTGAHSRNLVFRESGPPKDFEFDACFPQCTTQDAVYATAAHDLVESVLQGYNATIMAYGQTGSGKTHTMMGPSEDGPDRGVIPRCLQGLFQSCKDRSLRFHLSFVQIYCERVFDLLEPATVSTALAICESEEDGVFVEGVQKRMVRSVEKECLHWIHVGNANRTVAATNMNAHSSRSHAVITIQVECIDTAQATSQVVQKSQLHLVDLAGYVSG</sequence>
<feature type="domain" description="Kinesin motor" evidence="5">
    <location>
        <begin position="10"/>
        <end position="266"/>
    </location>
</feature>
<dbReference type="GO" id="GO:0007018">
    <property type="term" value="P:microtubule-based movement"/>
    <property type="evidence" value="ECO:0007669"/>
    <property type="project" value="InterPro"/>
</dbReference>
<dbReference type="Pfam" id="PF00225">
    <property type="entry name" value="Kinesin"/>
    <property type="match status" value="1"/>
</dbReference>
<keyword evidence="4" id="KW-0547">Nucleotide-binding</keyword>
<dbReference type="EMBL" id="JNBR01000434">
    <property type="protein sequence ID" value="OQR92951.1"/>
    <property type="molecule type" value="Genomic_DNA"/>
</dbReference>
<comment type="similarity">
    <text evidence="4">Belongs to the TRAFAC class myosin-kinesin ATPase superfamily. Kinesin family.</text>
</comment>
<gene>
    <name evidence="6" type="ORF">ACHHYP_03062</name>
</gene>